<organism evidence="1 2">
    <name type="scientific">Physocladia obscura</name>
    <dbReference type="NCBI Taxonomy" id="109957"/>
    <lineage>
        <taxon>Eukaryota</taxon>
        <taxon>Fungi</taxon>
        <taxon>Fungi incertae sedis</taxon>
        <taxon>Chytridiomycota</taxon>
        <taxon>Chytridiomycota incertae sedis</taxon>
        <taxon>Chytridiomycetes</taxon>
        <taxon>Chytridiales</taxon>
        <taxon>Chytriomycetaceae</taxon>
        <taxon>Physocladia</taxon>
    </lineage>
</organism>
<dbReference type="Proteomes" id="UP001211907">
    <property type="component" value="Unassembled WGS sequence"/>
</dbReference>
<gene>
    <name evidence="1" type="ORF">HK100_010861</name>
</gene>
<feature type="non-terminal residue" evidence="1">
    <location>
        <position position="144"/>
    </location>
</feature>
<accession>A0AAD5SLJ8</accession>
<sequence>MALSDGTGSILFHPIPTQKAASIDSFLNLTDEYTKGIPLTQLIAKGTQMMVTFLHHSQLPDQISKSPLFTVVDFDLSSNSQQVVKAIDGVQVQCVSQPRVIYGLIYKSKIQYHLDLPAGVYLFTPVTVKNIQIAAGNIKKSISV</sequence>
<evidence type="ECO:0000313" key="1">
    <source>
        <dbReference type="EMBL" id="KAJ3077986.1"/>
    </source>
</evidence>
<comment type="caution">
    <text evidence="1">The sequence shown here is derived from an EMBL/GenBank/DDBJ whole genome shotgun (WGS) entry which is preliminary data.</text>
</comment>
<name>A0AAD5SLJ8_9FUNG</name>
<dbReference type="AlphaFoldDB" id="A0AAD5SLJ8"/>
<protein>
    <submittedName>
        <fullName evidence="1">Uncharacterized protein</fullName>
    </submittedName>
</protein>
<dbReference type="EMBL" id="JADGJH010006162">
    <property type="protein sequence ID" value="KAJ3077986.1"/>
    <property type="molecule type" value="Genomic_DNA"/>
</dbReference>
<reference evidence="1" key="1">
    <citation type="submission" date="2020-05" db="EMBL/GenBank/DDBJ databases">
        <title>Phylogenomic resolution of chytrid fungi.</title>
        <authorList>
            <person name="Stajich J.E."/>
            <person name="Amses K."/>
            <person name="Simmons R."/>
            <person name="Seto K."/>
            <person name="Myers J."/>
            <person name="Bonds A."/>
            <person name="Quandt C.A."/>
            <person name="Barry K."/>
            <person name="Liu P."/>
            <person name="Grigoriev I."/>
            <person name="Longcore J.E."/>
            <person name="James T.Y."/>
        </authorList>
    </citation>
    <scope>NUCLEOTIDE SEQUENCE</scope>
    <source>
        <strain evidence="1">JEL0513</strain>
    </source>
</reference>
<evidence type="ECO:0000313" key="2">
    <source>
        <dbReference type="Proteomes" id="UP001211907"/>
    </source>
</evidence>
<proteinExistence type="predicted"/>
<keyword evidence="2" id="KW-1185">Reference proteome</keyword>